<gene>
    <name evidence="1" type="ORF">OS493_005419</name>
</gene>
<evidence type="ECO:0000313" key="2">
    <source>
        <dbReference type="Proteomes" id="UP001163046"/>
    </source>
</evidence>
<protein>
    <submittedName>
        <fullName evidence="1">Uncharacterized protein</fullName>
    </submittedName>
</protein>
<comment type="caution">
    <text evidence="1">The sequence shown here is derived from an EMBL/GenBank/DDBJ whole genome shotgun (WGS) entry which is preliminary data.</text>
</comment>
<reference evidence="1" key="1">
    <citation type="submission" date="2023-01" db="EMBL/GenBank/DDBJ databases">
        <title>Genome assembly of the deep-sea coral Lophelia pertusa.</title>
        <authorList>
            <person name="Herrera S."/>
            <person name="Cordes E."/>
        </authorList>
    </citation>
    <scope>NUCLEOTIDE SEQUENCE</scope>
    <source>
        <strain evidence="1">USNM1676648</strain>
        <tissue evidence="1">Polyp</tissue>
    </source>
</reference>
<proteinExistence type="predicted"/>
<organism evidence="1 2">
    <name type="scientific">Desmophyllum pertusum</name>
    <dbReference type="NCBI Taxonomy" id="174260"/>
    <lineage>
        <taxon>Eukaryota</taxon>
        <taxon>Metazoa</taxon>
        <taxon>Cnidaria</taxon>
        <taxon>Anthozoa</taxon>
        <taxon>Hexacorallia</taxon>
        <taxon>Scleractinia</taxon>
        <taxon>Caryophylliina</taxon>
        <taxon>Caryophylliidae</taxon>
        <taxon>Desmophyllum</taxon>
    </lineage>
</organism>
<dbReference type="Proteomes" id="UP001163046">
    <property type="component" value="Unassembled WGS sequence"/>
</dbReference>
<dbReference type="AlphaFoldDB" id="A0A9W9YS81"/>
<accession>A0A9W9YS81</accession>
<dbReference type="EMBL" id="MU827303">
    <property type="protein sequence ID" value="KAJ7365315.1"/>
    <property type="molecule type" value="Genomic_DNA"/>
</dbReference>
<evidence type="ECO:0000313" key="1">
    <source>
        <dbReference type="EMBL" id="KAJ7365315.1"/>
    </source>
</evidence>
<name>A0A9W9YS81_9CNID</name>
<keyword evidence="2" id="KW-1185">Reference proteome</keyword>
<sequence>MEHGYSSDALVRKVVMLAAIKSVGGSRFVDFLKVFLNQRKEKEKSSTFSQEDKYMLSLVPESFANLRAVPINEYNAKLKDSLLDNLGDLEELKLLCEDLKEATKGSSDEAWVDVVALKTMSLVYSLEIERKQLEPGEADERIRSLEELLTKTTDEETMKIWIRCVRQSSKVPSLKAVRSKMDRWLKETGRRSPNALFYNYVVAILEALSDPNDTEKMKRATVCVRELLRKRKSPKSDGVSQDPSLPVEWLHPKEGHHINSLDSLLYHEDLVREYLKGKLLSAKNELAKR</sequence>